<evidence type="ECO:0000313" key="2">
    <source>
        <dbReference type="Proteomes" id="UP000321287"/>
    </source>
</evidence>
<proteinExistence type="predicted"/>
<sequence length="89" mass="9604">MVGREIRTVADLTAAIKEGKINPSDIEINYVIADGKAVIANTRTSTALANAGVPISQWNGVNVSGRIVYTDKTFDELVRDQMANKKGLQ</sequence>
<gene>
    <name evidence="1" type="ORF">ABO01nite_18380</name>
</gene>
<evidence type="ECO:0000313" key="1">
    <source>
        <dbReference type="EMBL" id="GEL53831.1"/>
    </source>
</evidence>
<dbReference type="AlphaFoldDB" id="A0AAN4U2S6"/>
<dbReference type="Proteomes" id="UP000321287">
    <property type="component" value="Unassembled WGS sequence"/>
</dbReference>
<comment type="caution">
    <text evidence="1">The sequence shown here is derived from an EMBL/GenBank/DDBJ whole genome shotgun (WGS) entry which is preliminary data.</text>
</comment>
<keyword evidence="2" id="KW-1185">Reference proteome</keyword>
<dbReference type="EMBL" id="BJVS01000005">
    <property type="protein sequence ID" value="GEL53831.1"/>
    <property type="molecule type" value="Genomic_DNA"/>
</dbReference>
<accession>A0AAN4U2S6</accession>
<organism evidence="1 2">
    <name type="scientific">Asaia bogorensis NBRC 16594</name>
    <dbReference type="NCBI Taxonomy" id="1231624"/>
    <lineage>
        <taxon>Bacteria</taxon>
        <taxon>Pseudomonadati</taxon>
        <taxon>Pseudomonadota</taxon>
        <taxon>Alphaproteobacteria</taxon>
        <taxon>Acetobacterales</taxon>
        <taxon>Acetobacteraceae</taxon>
        <taxon>Asaia</taxon>
    </lineage>
</organism>
<protein>
    <submittedName>
        <fullName evidence="1">Uncharacterized protein</fullName>
    </submittedName>
</protein>
<name>A0AAN4U2S6_9PROT</name>
<reference evidence="1 2" key="1">
    <citation type="submission" date="2019-07" db="EMBL/GenBank/DDBJ databases">
        <title>Whole genome shotgun sequence of Asaia bogorensis NBRC 16594.</title>
        <authorList>
            <person name="Hosoyama A."/>
            <person name="Uohara A."/>
            <person name="Ohji S."/>
            <person name="Ichikawa N."/>
        </authorList>
    </citation>
    <scope>NUCLEOTIDE SEQUENCE [LARGE SCALE GENOMIC DNA]</scope>
    <source>
        <strain evidence="1 2">NBRC 16594</strain>
    </source>
</reference>